<evidence type="ECO:0000313" key="4">
    <source>
        <dbReference type="EMBL" id="CAB50297.1"/>
    </source>
</evidence>
<reference evidence="5 7" key="5">
    <citation type="journal article" date="2012" name="Curr. Microbiol.">
        <title>Re-annotation of two hyperthermophilic archaea Pyrococcus abyssi GE5 and Pyrococcus furiosus DSM 3638.</title>
        <authorList>
            <person name="Gao J."/>
            <person name="Wang J."/>
        </authorList>
    </citation>
    <scope>GENOME REANNOTATION</scope>
    <source>
        <strain evidence="5">GE5</strain>
        <strain evidence="7">GE5 / Orsay</strain>
    </source>
</reference>
<keyword evidence="6" id="KW-1185">Reference proteome</keyword>
<dbReference type="eggNOG" id="arCOG03421">
    <property type="taxonomic scope" value="Archaea"/>
</dbReference>
<dbReference type="HOGENOM" id="CLU_541456_0_0_2"/>
<dbReference type="STRING" id="272844.PAB1455"/>
<dbReference type="AlphaFoldDB" id="Q9UYW5"/>
<evidence type="ECO:0000256" key="1">
    <source>
        <dbReference type="SAM" id="Coils"/>
    </source>
</evidence>
<name>Q9UYW5_PYRAB</name>
<keyword evidence="1" id="KW-0175">Coiled coil</keyword>
<feature type="compositionally biased region" description="Low complexity" evidence="2">
    <location>
        <begin position="373"/>
        <end position="389"/>
    </location>
</feature>
<dbReference type="Pfam" id="PF04415">
    <property type="entry name" value="DUF515"/>
    <property type="match status" value="1"/>
</dbReference>
<reference evidence="4" key="3">
    <citation type="journal article" date="2001" name="Genome Res.">
        <title>Genome evolution at the genus level: comparison of three complete genomes of hyperthermophilic archaea.</title>
        <authorList>
            <person name="Lecompte O."/>
            <person name="Ripp R."/>
            <person name="Puzos-Barbe V."/>
            <person name="Duprat S."/>
            <person name="Heilig R."/>
            <person name="Dietrich J."/>
            <person name="Thierry J.C."/>
            <person name="Poch O."/>
        </authorList>
    </citation>
    <scope>NUCLEOTIDE SEQUENCE</scope>
    <source>
        <strain evidence="4">Orsay</strain>
    </source>
</reference>
<evidence type="ECO:0000313" key="7">
    <source>
        <dbReference type="Proteomes" id="UP000009139"/>
    </source>
</evidence>
<dbReference type="PIR" id="D75050">
    <property type="entry name" value="D75050"/>
</dbReference>
<feature type="coiled-coil region" evidence="1">
    <location>
        <begin position="141"/>
        <end position="177"/>
    </location>
</feature>
<sequence length="480" mass="53537">MIYNRSVVSAVAEDIEEKIRRLRELGRIVTETEEQPPTPGPPKPPRRRVSRIGTFRERERRKRIIIGALVLTIIIVGAVISIYTYMESKAARELENAKRAKIAEVNKCFTGELANDTTKVQLINKILAAKNVEEVMSINVKAICEKRKQELEEAKRRAEELKRLKELQALKNQTKENIKMAFEPLLQAQVPDELKAEIISTLNSLLAQVDAAKTKDEVLAISPDEYLLNLWKKVYYYRIDSIPTRDVILKKGKESKICSKDEAKEIIGKVTNLADLLQYSVEKVEFVQIALVLPRDSVVGGFLQPGDKVTIYAKSNGTKFEEIVPEGRVDLVLVAVSKINVYESESKSTSVSSSSSTTSQQSSTTNYSPGAETSYQTSQTSQVQSSTTQSSSETISASYSYTVDLAEILKAIAAGKVSDPQKIREELEKYGWKVLDLEKNTNLMALPETTKVLVIVEVPKDFVPKVLTYKSSVVLARATG</sequence>
<dbReference type="EMBL" id="HE613800">
    <property type="protein sequence ID" value="CCE70835.1"/>
    <property type="molecule type" value="Genomic_DNA"/>
</dbReference>
<proteinExistence type="predicted"/>
<gene>
    <name evidence="4" type="ordered locus">PAB1455</name>
</gene>
<reference evidence="4 6" key="4">
    <citation type="journal article" date="2003" name="Mol. Microbiol.">
        <title>An integrated analysis of the genome of the hyperthermophilic archaeon Pyrococcus abyssi.</title>
        <authorList>
            <person name="Cohen G."/>
            <person name="Barbe V."/>
            <person name="Flament D."/>
            <person name="Galperin M."/>
            <person name="Heilig R."/>
            <person name="Ripp R."/>
            <person name="Lecompte O."/>
            <person name="Prieur D."/>
            <person name="Poch O."/>
            <person name="Quellerou J."/>
            <person name="Thierry J.C."/>
            <person name="Van der Oost J."/>
            <person name="Weissenbach J."/>
            <person name="Zivanovic Y."/>
            <person name="Forterre P."/>
        </authorList>
    </citation>
    <scope>NUCLEOTIDE SEQUENCE [LARGE SCALE GENOMIC DNA]</scope>
    <source>
        <strain evidence="6">GE5 / Orsay</strain>
        <strain evidence="4">Orsay</strain>
    </source>
</reference>
<dbReference type="Proteomes" id="UP000000810">
    <property type="component" value="Chromosome"/>
</dbReference>
<organism evidence="4 6">
    <name type="scientific">Pyrococcus abyssi (strain GE5 / Orsay)</name>
    <dbReference type="NCBI Taxonomy" id="272844"/>
    <lineage>
        <taxon>Archaea</taxon>
        <taxon>Methanobacteriati</taxon>
        <taxon>Methanobacteriota</taxon>
        <taxon>Thermococci</taxon>
        <taxon>Thermococcales</taxon>
        <taxon>Thermococcaceae</taxon>
        <taxon>Pyrococcus</taxon>
    </lineage>
</organism>
<feature type="region of interest" description="Disordered" evidence="2">
    <location>
        <begin position="347"/>
        <end position="389"/>
    </location>
</feature>
<evidence type="ECO:0000256" key="2">
    <source>
        <dbReference type="SAM" id="MobiDB-lite"/>
    </source>
</evidence>
<keyword evidence="3" id="KW-1133">Transmembrane helix</keyword>
<dbReference type="Proteomes" id="UP000009139">
    <property type="component" value="Chromosome"/>
</dbReference>
<reference evidence="4" key="1">
    <citation type="submission" date="1999-07" db="EMBL/GenBank/DDBJ databases">
        <authorList>
            <person name="Genoscope"/>
        </authorList>
    </citation>
    <scope>NUCLEOTIDE SEQUENCE</scope>
    <source>
        <strain evidence="4">Orsay</strain>
    </source>
</reference>
<feature type="transmembrane region" description="Helical" evidence="3">
    <location>
        <begin position="64"/>
        <end position="86"/>
    </location>
</feature>
<keyword evidence="3" id="KW-0812">Transmembrane</keyword>
<evidence type="ECO:0008006" key="8">
    <source>
        <dbReference type="Google" id="ProtNLM"/>
    </source>
</evidence>
<keyword evidence="3" id="KW-0472">Membrane</keyword>
<evidence type="ECO:0000313" key="5">
    <source>
        <dbReference type="EMBL" id="CCE70835.1"/>
    </source>
</evidence>
<feature type="region of interest" description="Disordered" evidence="2">
    <location>
        <begin position="27"/>
        <end position="51"/>
    </location>
</feature>
<dbReference type="PATRIC" id="fig|272844.11.peg.1479"/>
<dbReference type="KEGG" id="pab:PAB1455"/>
<dbReference type="InterPro" id="IPR007509">
    <property type="entry name" value="DUF515"/>
</dbReference>
<evidence type="ECO:0000313" key="6">
    <source>
        <dbReference type="Proteomes" id="UP000000810"/>
    </source>
</evidence>
<feature type="compositionally biased region" description="Low complexity" evidence="2">
    <location>
        <begin position="347"/>
        <end position="365"/>
    </location>
</feature>
<protein>
    <recommendedName>
        <fullName evidence="8">DUF515 domain-containing protein</fullName>
    </recommendedName>
</protein>
<evidence type="ECO:0000256" key="3">
    <source>
        <dbReference type="SAM" id="Phobius"/>
    </source>
</evidence>
<accession>Q9UYW5</accession>
<reference evidence="4" key="2">
    <citation type="journal article" date="2000" name="J. Mol. Biol.">
        <title>Archaeal homologs of eukaryotic methylation guide small nucleolar RNAs: lessons from the Pyrococcus genomes.</title>
        <authorList>
            <person name="Gaspin C."/>
            <person name="Cavaille J."/>
            <person name="Erauso G."/>
        </authorList>
    </citation>
    <scope>NUCLEOTIDE SEQUENCE</scope>
    <source>
        <strain evidence="4">Orsay</strain>
    </source>
</reference>
<dbReference type="EMBL" id="AJ248287">
    <property type="protein sequence ID" value="CAB50297.1"/>
    <property type="molecule type" value="Genomic_DNA"/>
</dbReference>